<name>A0A445E1C8_ARAHY</name>
<organism evidence="1 2">
    <name type="scientific">Arachis hypogaea</name>
    <name type="common">Peanut</name>
    <dbReference type="NCBI Taxonomy" id="3818"/>
    <lineage>
        <taxon>Eukaryota</taxon>
        <taxon>Viridiplantae</taxon>
        <taxon>Streptophyta</taxon>
        <taxon>Embryophyta</taxon>
        <taxon>Tracheophyta</taxon>
        <taxon>Spermatophyta</taxon>
        <taxon>Magnoliopsida</taxon>
        <taxon>eudicotyledons</taxon>
        <taxon>Gunneridae</taxon>
        <taxon>Pentapetalae</taxon>
        <taxon>rosids</taxon>
        <taxon>fabids</taxon>
        <taxon>Fabales</taxon>
        <taxon>Fabaceae</taxon>
        <taxon>Papilionoideae</taxon>
        <taxon>50 kb inversion clade</taxon>
        <taxon>dalbergioids sensu lato</taxon>
        <taxon>Dalbergieae</taxon>
        <taxon>Pterocarpus clade</taxon>
        <taxon>Arachis</taxon>
    </lineage>
</organism>
<dbReference type="Proteomes" id="UP000289738">
    <property type="component" value="Chromosome A03"/>
</dbReference>
<accession>A0A445E1C8</accession>
<dbReference type="EMBL" id="SDMP01000003">
    <property type="protein sequence ID" value="RYR69204.1"/>
    <property type="molecule type" value="Genomic_DNA"/>
</dbReference>
<evidence type="ECO:0000313" key="1">
    <source>
        <dbReference type="EMBL" id="RYR69204.1"/>
    </source>
</evidence>
<evidence type="ECO:0000313" key="2">
    <source>
        <dbReference type="Proteomes" id="UP000289738"/>
    </source>
</evidence>
<gene>
    <name evidence="1" type="ORF">Ahy_A03g015740</name>
</gene>
<dbReference type="AlphaFoldDB" id="A0A445E1C8"/>
<reference evidence="1 2" key="1">
    <citation type="submission" date="2019-01" db="EMBL/GenBank/DDBJ databases">
        <title>Sequencing of cultivated peanut Arachis hypogaea provides insights into genome evolution and oil improvement.</title>
        <authorList>
            <person name="Chen X."/>
        </authorList>
    </citation>
    <scope>NUCLEOTIDE SEQUENCE [LARGE SCALE GENOMIC DNA]</scope>
    <source>
        <strain evidence="2">cv. Fuhuasheng</strain>
        <tissue evidence="1">Leaves</tissue>
    </source>
</reference>
<keyword evidence="2" id="KW-1185">Reference proteome</keyword>
<sequence length="67" mass="7689">MCTLTKSLEKSKHNSEGSIQSWRTSFHLNIQQVCGYLRLSSSPSEILVLIIRIKRDIVPSCPKRVKF</sequence>
<protein>
    <submittedName>
        <fullName evidence="1">Uncharacterized protein</fullName>
    </submittedName>
</protein>
<comment type="caution">
    <text evidence="1">The sequence shown here is derived from an EMBL/GenBank/DDBJ whole genome shotgun (WGS) entry which is preliminary data.</text>
</comment>
<proteinExistence type="predicted"/>